<dbReference type="Proteomes" id="UP000230423">
    <property type="component" value="Unassembled WGS sequence"/>
</dbReference>
<comment type="function">
    <text evidence="10">Guanine nucleotide-binding proteins (G proteins) function as transducers in numerous signaling pathways controlled by G protein-coupled receptors (GPCRs).</text>
</comment>
<evidence type="ECO:0000256" key="5">
    <source>
        <dbReference type="ARBA" id="ARBA00022842"/>
    </source>
</evidence>
<dbReference type="PANTHER" id="PTHR10218:SF212">
    <property type="entry name" value="G PROTEIN ALPHA S SUBUNIT"/>
    <property type="match status" value="1"/>
</dbReference>
<keyword evidence="10" id="KW-0472">Membrane</keyword>
<comment type="subcellular location">
    <subcellularLocation>
        <location evidence="10">Cell membrane</location>
    </subcellularLocation>
</comment>
<organism evidence="11 12">
    <name type="scientific">Teladorsagia circumcincta</name>
    <name type="common">Brown stomach worm</name>
    <name type="synonym">Ostertagia circumcincta</name>
    <dbReference type="NCBI Taxonomy" id="45464"/>
    <lineage>
        <taxon>Eukaryota</taxon>
        <taxon>Metazoa</taxon>
        <taxon>Ecdysozoa</taxon>
        <taxon>Nematoda</taxon>
        <taxon>Chromadorea</taxon>
        <taxon>Rhabditida</taxon>
        <taxon>Rhabditina</taxon>
        <taxon>Rhabditomorpha</taxon>
        <taxon>Strongyloidea</taxon>
        <taxon>Trichostrongylidae</taxon>
        <taxon>Teladorsagia</taxon>
    </lineage>
</organism>
<evidence type="ECO:0000256" key="6">
    <source>
        <dbReference type="ARBA" id="ARBA00023134"/>
    </source>
</evidence>
<dbReference type="GO" id="GO:0005525">
    <property type="term" value="F:GTP binding"/>
    <property type="evidence" value="ECO:0007669"/>
    <property type="project" value="UniProtKB-UniRule"/>
</dbReference>
<dbReference type="InterPro" id="IPR001019">
    <property type="entry name" value="Gprotein_alpha_su"/>
</dbReference>
<dbReference type="OrthoDB" id="5817230at2759"/>
<keyword evidence="12" id="KW-1185">Reference proteome</keyword>
<evidence type="ECO:0000313" key="11">
    <source>
        <dbReference type="EMBL" id="PIO66329.1"/>
    </source>
</evidence>
<dbReference type="InterPro" id="IPR000367">
    <property type="entry name" value="Gprotein_alpha_S"/>
</dbReference>
<evidence type="ECO:0000256" key="4">
    <source>
        <dbReference type="ARBA" id="ARBA00022741"/>
    </source>
</evidence>
<dbReference type="FunFam" id="3.40.50.300:FF:006178">
    <property type="entry name" value="Guanine nucleotide-binding protein G(s) subunit alpha isoforms short"/>
    <property type="match status" value="1"/>
</dbReference>
<dbReference type="GO" id="GO:0001664">
    <property type="term" value="F:G protein-coupled receptor binding"/>
    <property type="evidence" value="ECO:0007669"/>
    <property type="project" value="TreeGrafter"/>
</dbReference>
<gene>
    <name evidence="11" type="ORF">TELCIR_11960</name>
</gene>
<dbReference type="GO" id="GO:0007606">
    <property type="term" value="P:sensory perception of chemical stimulus"/>
    <property type="evidence" value="ECO:0007669"/>
    <property type="project" value="TreeGrafter"/>
</dbReference>
<comment type="subunit">
    <text evidence="2 10">G proteins are composed of 3 units; alpha, beta and gamma. The alpha chain contains the guanine nucleotide binding site.</text>
</comment>
<evidence type="ECO:0000256" key="9">
    <source>
        <dbReference type="PIRSR" id="PIRSR601019-2"/>
    </source>
</evidence>
<dbReference type="GO" id="GO:0003924">
    <property type="term" value="F:GTPase activity"/>
    <property type="evidence" value="ECO:0007669"/>
    <property type="project" value="UniProtKB-UniRule"/>
</dbReference>
<dbReference type="Gene3D" id="3.40.50.300">
    <property type="entry name" value="P-loop containing nucleotide triphosphate hydrolases"/>
    <property type="match status" value="2"/>
</dbReference>
<keyword evidence="4 8" id="KW-0547">Nucleotide-binding</keyword>
<dbReference type="SUPFAM" id="SSF52540">
    <property type="entry name" value="P-loop containing nucleoside triphosphate hydrolases"/>
    <property type="match status" value="1"/>
</dbReference>
<feature type="binding site" evidence="9">
    <location>
        <position position="70"/>
    </location>
    <ligand>
        <name>Mg(2+)</name>
        <dbReference type="ChEBI" id="CHEBI:18420"/>
    </ligand>
</feature>
<keyword evidence="7 10" id="KW-0807">Transducer</keyword>
<accession>A0A2G9U7T5</accession>
<evidence type="ECO:0000256" key="3">
    <source>
        <dbReference type="ARBA" id="ARBA00022723"/>
    </source>
</evidence>
<dbReference type="SUPFAM" id="SSF47895">
    <property type="entry name" value="Transducin (alpha subunit), insertion domain"/>
    <property type="match status" value="1"/>
</dbReference>
<evidence type="ECO:0000256" key="10">
    <source>
        <dbReference type="RuleBase" id="RU369121"/>
    </source>
</evidence>
<dbReference type="Gene3D" id="1.10.400.10">
    <property type="entry name" value="GI Alpha 1, domain 2-like"/>
    <property type="match status" value="1"/>
</dbReference>
<keyword evidence="6 8" id="KW-0342">GTP-binding</keyword>
<evidence type="ECO:0000256" key="1">
    <source>
        <dbReference type="ARBA" id="ARBA00007172"/>
    </source>
</evidence>
<keyword evidence="10" id="KW-1003">Cell membrane</keyword>
<feature type="binding site" evidence="8">
    <location>
        <begin position="64"/>
        <end position="70"/>
    </location>
    <ligand>
        <name>GTP</name>
        <dbReference type="ChEBI" id="CHEBI:37565"/>
    </ligand>
</feature>
<dbReference type="AlphaFoldDB" id="A0A2G9U7T5"/>
<evidence type="ECO:0000256" key="2">
    <source>
        <dbReference type="ARBA" id="ARBA00011356"/>
    </source>
</evidence>
<dbReference type="GO" id="GO:0046872">
    <property type="term" value="F:metal ion binding"/>
    <property type="evidence" value="ECO:0007669"/>
    <property type="project" value="UniProtKB-UniRule"/>
</dbReference>
<dbReference type="InterPro" id="IPR027417">
    <property type="entry name" value="P-loop_NTPase"/>
</dbReference>
<sequence length="185" mass="21500">MTKKKPLCKKLRNFMLTLHNNSNGKELNRFKFFAPSTPIVFDLFLDKIDVVRQANYDPSEQDILRCRVMTTGIFETKFEVDKDLLSEKIKAKRYLLESYFPEFANYQLPSDAVFDAADDKDVVRAKYFIRGEFLRISTAAGDGRHHCYPHFTCAVDTENIRRSGEHVIHNQYNVDHKVSSPSKNL</sequence>
<keyword evidence="5 9" id="KW-0460">Magnesium</keyword>
<reference evidence="11 12" key="1">
    <citation type="submission" date="2015-09" db="EMBL/GenBank/DDBJ databases">
        <title>Draft genome of the parasitic nematode Teladorsagia circumcincta isolate WARC Sus (inbred).</title>
        <authorList>
            <person name="Mitreva M."/>
        </authorList>
    </citation>
    <scope>NUCLEOTIDE SEQUENCE [LARGE SCALE GENOMIC DNA]</scope>
    <source>
        <strain evidence="11 12">S</strain>
    </source>
</reference>
<dbReference type="PANTHER" id="PTHR10218">
    <property type="entry name" value="GTP-BINDING PROTEIN ALPHA SUBUNIT"/>
    <property type="match status" value="1"/>
</dbReference>
<dbReference type="EMBL" id="KZ348336">
    <property type="protein sequence ID" value="PIO66329.1"/>
    <property type="molecule type" value="Genomic_DNA"/>
</dbReference>
<evidence type="ECO:0000313" key="12">
    <source>
        <dbReference type="Proteomes" id="UP000230423"/>
    </source>
</evidence>
<dbReference type="InterPro" id="IPR011025">
    <property type="entry name" value="GproteinA_insert"/>
</dbReference>
<dbReference type="PRINTS" id="PR00443">
    <property type="entry name" value="GPROTEINAS"/>
</dbReference>
<name>A0A2G9U7T5_TELCI</name>
<evidence type="ECO:0000256" key="8">
    <source>
        <dbReference type="PIRSR" id="PIRSR601019-1"/>
    </source>
</evidence>
<dbReference type="GO" id="GO:0007191">
    <property type="term" value="P:adenylate cyclase-activating dopamine receptor signaling pathway"/>
    <property type="evidence" value="ECO:0007669"/>
    <property type="project" value="TreeGrafter"/>
</dbReference>
<dbReference type="GO" id="GO:0031683">
    <property type="term" value="F:G-protein beta/gamma-subunit complex binding"/>
    <property type="evidence" value="ECO:0007669"/>
    <property type="project" value="UniProtKB-UniRule"/>
</dbReference>
<dbReference type="GO" id="GO:0005737">
    <property type="term" value="C:cytoplasm"/>
    <property type="evidence" value="ECO:0007669"/>
    <property type="project" value="TreeGrafter"/>
</dbReference>
<evidence type="ECO:0000256" key="7">
    <source>
        <dbReference type="ARBA" id="ARBA00023224"/>
    </source>
</evidence>
<dbReference type="GO" id="GO:0005834">
    <property type="term" value="C:heterotrimeric G-protein complex"/>
    <property type="evidence" value="ECO:0007669"/>
    <property type="project" value="UniProtKB-UniRule"/>
</dbReference>
<comment type="similarity">
    <text evidence="1 10">Belongs to the G-alpha family. G(s) subfamily.</text>
</comment>
<protein>
    <recommendedName>
        <fullName evidence="10">Guanine nucleotide-binding protein G(s) subunit alpha</fullName>
    </recommendedName>
    <alternativeName>
        <fullName evidence="10">Adenylate cyclase-stimulating G alpha protein</fullName>
    </alternativeName>
</protein>
<proteinExistence type="inferred from homology"/>
<dbReference type="SMART" id="SM00275">
    <property type="entry name" value="G_alpha"/>
    <property type="match status" value="1"/>
</dbReference>
<keyword evidence="3 9" id="KW-0479">Metal-binding</keyword>